<evidence type="ECO:0000313" key="3">
    <source>
        <dbReference type="EMBL" id="STZ10141.1"/>
    </source>
</evidence>
<evidence type="ECO:0000313" key="4">
    <source>
        <dbReference type="Proteomes" id="UP000190435"/>
    </source>
</evidence>
<name>A0A1S9ZW81_9GAMM</name>
<dbReference type="Proteomes" id="UP000255279">
    <property type="component" value="Unassembled WGS sequence"/>
</dbReference>
<reference evidence="3 5" key="2">
    <citation type="submission" date="2018-06" db="EMBL/GenBank/DDBJ databases">
        <authorList>
            <consortium name="Pathogen Informatics"/>
            <person name="Doyle S."/>
        </authorList>
    </citation>
    <scope>NUCLEOTIDE SEQUENCE [LARGE SCALE GENOMIC DNA]</scope>
    <source>
        <strain evidence="3 5">NCTC10293</strain>
    </source>
</reference>
<keyword evidence="1" id="KW-1133">Transmembrane helix</keyword>
<gene>
    <name evidence="2" type="ORF">B0181_09745</name>
    <name evidence="3" type="ORF">NCTC10293_00466</name>
</gene>
<dbReference type="Proteomes" id="UP000190435">
    <property type="component" value="Unassembled WGS sequence"/>
</dbReference>
<protein>
    <submittedName>
        <fullName evidence="2">Uncharacterized protein</fullName>
    </submittedName>
</protein>
<feature type="transmembrane region" description="Helical" evidence="1">
    <location>
        <begin position="44"/>
        <end position="62"/>
    </location>
</feature>
<organism evidence="2 4">
    <name type="scientific">Moraxella caviae</name>
    <dbReference type="NCBI Taxonomy" id="34060"/>
    <lineage>
        <taxon>Bacteria</taxon>
        <taxon>Pseudomonadati</taxon>
        <taxon>Pseudomonadota</taxon>
        <taxon>Gammaproteobacteria</taxon>
        <taxon>Moraxellales</taxon>
        <taxon>Moraxellaceae</taxon>
        <taxon>Moraxella</taxon>
    </lineage>
</organism>
<evidence type="ECO:0000313" key="5">
    <source>
        <dbReference type="Proteomes" id="UP000255279"/>
    </source>
</evidence>
<reference evidence="2 4" key="1">
    <citation type="submission" date="2017-02" db="EMBL/GenBank/DDBJ databases">
        <title>Draft genome sequence of Moraxella caviae CCUG 355 type strain.</title>
        <authorList>
            <person name="Engstrom-Jakobsson H."/>
            <person name="Salva-Serra F."/>
            <person name="Thorell K."/>
            <person name="Gonzales-Siles L."/>
            <person name="Karlsson R."/>
            <person name="Boulund F."/>
            <person name="Engstrand L."/>
            <person name="Moore E."/>
        </authorList>
    </citation>
    <scope>NUCLEOTIDE SEQUENCE [LARGE SCALE GENOMIC DNA]</scope>
    <source>
        <strain evidence="2 4">CCUG 355</strain>
    </source>
</reference>
<keyword evidence="4" id="KW-1185">Reference proteome</keyword>
<keyword evidence="1" id="KW-0472">Membrane</keyword>
<dbReference type="EMBL" id="MUXU01000063">
    <property type="protein sequence ID" value="OOR87728.1"/>
    <property type="molecule type" value="Genomic_DNA"/>
</dbReference>
<keyword evidence="1" id="KW-0812">Transmembrane</keyword>
<dbReference type="AlphaFoldDB" id="A0A1S9ZW81"/>
<feature type="transmembrane region" description="Helical" evidence="1">
    <location>
        <begin position="21"/>
        <end position="38"/>
    </location>
</feature>
<dbReference type="STRING" id="34060.B0181_09745"/>
<proteinExistence type="predicted"/>
<evidence type="ECO:0000256" key="1">
    <source>
        <dbReference type="SAM" id="Phobius"/>
    </source>
</evidence>
<accession>A0A1S9ZW81</accession>
<dbReference type="EMBL" id="UGQE01000001">
    <property type="protein sequence ID" value="STZ10141.1"/>
    <property type="molecule type" value="Genomic_DNA"/>
</dbReference>
<dbReference type="RefSeq" id="WP_078277303.1">
    <property type="nucleotide sequence ID" value="NZ_MUXU01000063.1"/>
</dbReference>
<sequence>MSSRYSKNLAQIHLCIRPNRLPVVGLCAVIALMAGFGVLMNLALWQWLVFCVVAALLLLRQITKPAISQLSTDTLDGAWQLGIAKQGKVLLCDGYLLDARLLDVGIFGASIFGDGGRQAVWLKFYTPKPIGALSSRVSVLVAQNSVSDDDFRALARLALMGGYHA</sequence>
<evidence type="ECO:0000313" key="2">
    <source>
        <dbReference type="EMBL" id="OOR87728.1"/>
    </source>
</evidence>